<dbReference type="InterPro" id="IPR058163">
    <property type="entry name" value="LysR-type_TF_proteobact-type"/>
</dbReference>
<dbReference type="InterPro" id="IPR000847">
    <property type="entry name" value="LysR_HTH_N"/>
</dbReference>
<dbReference type="InterPro" id="IPR005119">
    <property type="entry name" value="LysR_subst-bd"/>
</dbReference>
<dbReference type="SUPFAM" id="SSF53850">
    <property type="entry name" value="Periplasmic binding protein-like II"/>
    <property type="match status" value="1"/>
</dbReference>
<dbReference type="OrthoDB" id="9787460at2"/>
<gene>
    <name evidence="6" type="ORF">D3272_11570</name>
</gene>
<keyword evidence="3" id="KW-0238">DNA-binding</keyword>
<comment type="similarity">
    <text evidence="1">Belongs to the LysR transcriptional regulatory family.</text>
</comment>
<evidence type="ECO:0000256" key="1">
    <source>
        <dbReference type="ARBA" id="ARBA00009437"/>
    </source>
</evidence>
<dbReference type="PANTHER" id="PTHR30537:SF3">
    <property type="entry name" value="TRANSCRIPTIONAL REGULATORY PROTEIN"/>
    <property type="match status" value="1"/>
</dbReference>
<keyword evidence="7" id="KW-1185">Reference proteome</keyword>
<dbReference type="Pfam" id="PF03466">
    <property type="entry name" value="LysR_substrate"/>
    <property type="match status" value="1"/>
</dbReference>
<evidence type="ECO:0000313" key="7">
    <source>
        <dbReference type="Proteomes" id="UP000289411"/>
    </source>
</evidence>
<dbReference type="EMBL" id="QYBC01000008">
    <property type="protein sequence ID" value="RYB05086.1"/>
    <property type="molecule type" value="Genomic_DNA"/>
</dbReference>
<protein>
    <submittedName>
        <fullName evidence="6">LysR family transcriptional regulator</fullName>
    </submittedName>
</protein>
<keyword evidence="2" id="KW-0805">Transcription regulation</keyword>
<dbReference type="PANTHER" id="PTHR30537">
    <property type="entry name" value="HTH-TYPE TRANSCRIPTIONAL REGULATOR"/>
    <property type="match status" value="1"/>
</dbReference>
<evidence type="ECO:0000256" key="3">
    <source>
        <dbReference type="ARBA" id="ARBA00023125"/>
    </source>
</evidence>
<keyword evidence="4" id="KW-0804">Transcription</keyword>
<dbReference type="Proteomes" id="UP000289411">
    <property type="component" value="Unassembled WGS sequence"/>
</dbReference>
<dbReference type="Pfam" id="PF00126">
    <property type="entry name" value="HTH_1"/>
    <property type="match status" value="1"/>
</dbReference>
<evidence type="ECO:0000256" key="2">
    <source>
        <dbReference type="ARBA" id="ARBA00023015"/>
    </source>
</evidence>
<evidence type="ECO:0000256" key="4">
    <source>
        <dbReference type="ARBA" id="ARBA00023163"/>
    </source>
</evidence>
<dbReference type="InterPro" id="IPR036388">
    <property type="entry name" value="WH-like_DNA-bd_sf"/>
</dbReference>
<proteinExistence type="inferred from homology"/>
<feature type="domain" description="HTH lysR-type" evidence="5">
    <location>
        <begin position="1"/>
        <end position="58"/>
    </location>
</feature>
<name>A0A4Q2RFG4_9HYPH</name>
<dbReference type="GO" id="GO:0003700">
    <property type="term" value="F:DNA-binding transcription factor activity"/>
    <property type="evidence" value="ECO:0007669"/>
    <property type="project" value="InterPro"/>
</dbReference>
<dbReference type="AlphaFoldDB" id="A0A4Q2RFG4"/>
<dbReference type="GO" id="GO:0006351">
    <property type="term" value="P:DNA-templated transcription"/>
    <property type="evidence" value="ECO:0007669"/>
    <property type="project" value="TreeGrafter"/>
</dbReference>
<evidence type="ECO:0000313" key="6">
    <source>
        <dbReference type="EMBL" id="RYB05086.1"/>
    </source>
</evidence>
<dbReference type="InterPro" id="IPR036390">
    <property type="entry name" value="WH_DNA-bd_sf"/>
</dbReference>
<comment type="caution">
    <text evidence="6">The sequence shown here is derived from an EMBL/GenBank/DDBJ whole genome shotgun (WGS) entry which is preliminary data.</text>
</comment>
<reference evidence="6 7" key="1">
    <citation type="submission" date="2018-09" db="EMBL/GenBank/DDBJ databases">
        <authorList>
            <person name="Grouzdev D.S."/>
            <person name="Krutkina M.S."/>
        </authorList>
    </citation>
    <scope>NUCLEOTIDE SEQUENCE [LARGE SCALE GENOMIC DNA]</scope>
    <source>
        <strain evidence="6 7">RmlP001</strain>
    </source>
</reference>
<dbReference type="SUPFAM" id="SSF46785">
    <property type="entry name" value="Winged helix' DNA-binding domain"/>
    <property type="match status" value="1"/>
</dbReference>
<sequence length="296" mass="31980">MNWDDVRVFLAVARAGQFVAAARALKVDHATAARRVSALERALNARLLERRTTGVALTEAGGRFLGAAERMETAFLQAQAELGDRDVELSGTVRIGAPDGLSTYYLAGLFAALAQRHPAIGIQLVPTPQAGPVGRREVDIAVVLEKPEAGRFVTRKLTDYSLGLFASAAYLGRHPAPEGVSGLTGHRLVGYVEDFNYSPALDYVAELCGDAPIAFQCAGAIGQLEAVRAGVGIGVLHDFIALRHADLVRVLPERRARRAYWIVEHEDTRGIGRIRAVHDLLVDAVADDRALFLQRD</sequence>
<dbReference type="Gene3D" id="3.40.190.290">
    <property type="match status" value="1"/>
</dbReference>
<organism evidence="6 7">
    <name type="scientific">Lichenibacterium ramalinae</name>
    <dbReference type="NCBI Taxonomy" id="2316527"/>
    <lineage>
        <taxon>Bacteria</taxon>
        <taxon>Pseudomonadati</taxon>
        <taxon>Pseudomonadota</taxon>
        <taxon>Alphaproteobacteria</taxon>
        <taxon>Hyphomicrobiales</taxon>
        <taxon>Lichenihabitantaceae</taxon>
        <taxon>Lichenibacterium</taxon>
    </lineage>
</organism>
<accession>A0A4Q2RFG4</accession>
<dbReference type="GO" id="GO:0043565">
    <property type="term" value="F:sequence-specific DNA binding"/>
    <property type="evidence" value="ECO:0007669"/>
    <property type="project" value="TreeGrafter"/>
</dbReference>
<dbReference type="RefSeq" id="WP_129219326.1">
    <property type="nucleotide sequence ID" value="NZ_QYBC01000008.1"/>
</dbReference>
<dbReference type="Gene3D" id="1.10.10.10">
    <property type="entry name" value="Winged helix-like DNA-binding domain superfamily/Winged helix DNA-binding domain"/>
    <property type="match status" value="1"/>
</dbReference>
<reference evidence="6 7" key="2">
    <citation type="submission" date="2019-02" db="EMBL/GenBank/DDBJ databases">
        <title>'Lichenibacterium ramalinii' gen. nov. sp. nov., 'Lichenibacterium minor' gen. nov. sp. nov.</title>
        <authorList>
            <person name="Pankratov T."/>
        </authorList>
    </citation>
    <scope>NUCLEOTIDE SEQUENCE [LARGE SCALE GENOMIC DNA]</scope>
    <source>
        <strain evidence="6 7">RmlP001</strain>
    </source>
</reference>
<dbReference type="PROSITE" id="PS50931">
    <property type="entry name" value="HTH_LYSR"/>
    <property type="match status" value="1"/>
</dbReference>
<evidence type="ECO:0000259" key="5">
    <source>
        <dbReference type="PROSITE" id="PS50931"/>
    </source>
</evidence>